<protein>
    <recommendedName>
        <fullName evidence="4">PGF-CTERM archaeal protein-sorting signal domain-containing protein</fullName>
    </recommendedName>
</protein>
<name>M0EA54_9EURY</name>
<keyword evidence="3" id="KW-0812">Transmembrane</keyword>
<gene>
    <name evidence="5" type="ORF">C471_01402</name>
</gene>
<keyword evidence="3" id="KW-1133">Transmembrane helix</keyword>
<keyword evidence="6" id="KW-1185">Reference proteome</keyword>
<sequence>MTAFVDASAQDTDGETVVVDEAYDFPSSESDEDGSSDEAPGFGAVAALAALIAVAIVARRRSCERRDDGGDRRGVRTLFFIYVGGFDFGVSENQRKRRRSPYPNRRRLQPFFQYHR</sequence>
<feature type="domain" description="PGF-CTERM archaeal protein-sorting signal" evidence="4">
    <location>
        <begin position="40"/>
        <end position="61"/>
    </location>
</feature>
<dbReference type="PATRIC" id="fig|1227484.4.peg.285"/>
<evidence type="ECO:0000256" key="2">
    <source>
        <dbReference type="SAM" id="MobiDB-lite"/>
    </source>
</evidence>
<dbReference type="RefSeq" id="WP_004045974.1">
    <property type="nucleotide sequence ID" value="NZ_AOJE01000006.1"/>
</dbReference>
<keyword evidence="1" id="KW-0732">Signal</keyword>
<dbReference type="Pfam" id="PF18204">
    <property type="entry name" value="PGF-CTERM"/>
    <property type="match status" value="1"/>
</dbReference>
<keyword evidence="3" id="KW-0472">Membrane</keyword>
<proteinExistence type="predicted"/>
<dbReference type="GO" id="GO:0030115">
    <property type="term" value="C:S-layer"/>
    <property type="evidence" value="ECO:0007669"/>
    <property type="project" value="UniProtKB-SubCell"/>
</dbReference>
<dbReference type="Proteomes" id="UP000011514">
    <property type="component" value="Unassembled WGS sequence"/>
</dbReference>
<comment type="caution">
    <text evidence="5">The sequence shown here is derived from an EMBL/GenBank/DDBJ whole genome shotgun (WGS) entry which is preliminary data.</text>
</comment>
<dbReference type="AlphaFoldDB" id="M0EA54"/>
<dbReference type="GO" id="GO:0005886">
    <property type="term" value="C:plasma membrane"/>
    <property type="evidence" value="ECO:0007669"/>
    <property type="project" value="UniProtKB-SubCell"/>
</dbReference>
<feature type="transmembrane region" description="Helical" evidence="3">
    <location>
        <begin position="39"/>
        <end position="58"/>
    </location>
</feature>
<accession>M0EA54</accession>
<feature type="region of interest" description="Disordered" evidence="2">
    <location>
        <begin position="1"/>
        <end position="40"/>
    </location>
</feature>
<evidence type="ECO:0000256" key="1">
    <source>
        <dbReference type="ARBA" id="ARBA00022729"/>
    </source>
</evidence>
<evidence type="ECO:0000259" key="4">
    <source>
        <dbReference type="Pfam" id="PF18204"/>
    </source>
</evidence>
<evidence type="ECO:0000256" key="3">
    <source>
        <dbReference type="SAM" id="Phobius"/>
    </source>
</evidence>
<dbReference type="EMBL" id="AOJE01000006">
    <property type="protein sequence ID" value="ELZ43294.1"/>
    <property type="molecule type" value="Genomic_DNA"/>
</dbReference>
<dbReference type="NCBIfam" id="TIGR04126">
    <property type="entry name" value="PGF_CTERM"/>
    <property type="match status" value="1"/>
</dbReference>
<evidence type="ECO:0000313" key="6">
    <source>
        <dbReference type="Proteomes" id="UP000011514"/>
    </source>
</evidence>
<reference evidence="5 6" key="1">
    <citation type="journal article" date="2014" name="PLoS Genet.">
        <title>Phylogenetically driven sequencing of extremely halophilic archaea reveals strategies for static and dynamic osmo-response.</title>
        <authorList>
            <person name="Becker E.A."/>
            <person name="Seitzer P.M."/>
            <person name="Tritt A."/>
            <person name="Larsen D."/>
            <person name="Krusor M."/>
            <person name="Yao A.I."/>
            <person name="Wu D."/>
            <person name="Madern D."/>
            <person name="Eisen J.A."/>
            <person name="Darling A.E."/>
            <person name="Facciotti M.T."/>
        </authorList>
    </citation>
    <scope>NUCLEOTIDE SEQUENCE [LARGE SCALE GENOMIC DNA]</scope>
    <source>
        <strain evidence="5 6">DSM 1137</strain>
    </source>
</reference>
<evidence type="ECO:0000313" key="5">
    <source>
        <dbReference type="EMBL" id="ELZ43294.1"/>
    </source>
</evidence>
<dbReference type="STRING" id="1227484.C471_01402"/>
<dbReference type="InterPro" id="IPR026371">
    <property type="entry name" value="PGF_CTERM"/>
</dbReference>
<organism evidence="5 6">
    <name type="scientific">Halorubrum saccharovorum DSM 1137</name>
    <dbReference type="NCBI Taxonomy" id="1227484"/>
    <lineage>
        <taxon>Archaea</taxon>
        <taxon>Methanobacteriati</taxon>
        <taxon>Methanobacteriota</taxon>
        <taxon>Stenosarchaea group</taxon>
        <taxon>Halobacteria</taxon>
        <taxon>Halobacteriales</taxon>
        <taxon>Haloferacaceae</taxon>
        <taxon>Halorubrum</taxon>
    </lineage>
</organism>